<dbReference type="Proteomes" id="UP000076532">
    <property type="component" value="Unassembled WGS sequence"/>
</dbReference>
<gene>
    <name evidence="1" type="ORF">FIBSPDRAFT_863197</name>
</gene>
<dbReference type="EMBL" id="KV417567">
    <property type="protein sequence ID" value="KZP19032.1"/>
    <property type="molecule type" value="Genomic_DNA"/>
</dbReference>
<accession>A0A166HMT9</accession>
<dbReference type="AlphaFoldDB" id="A0A166HMT9"/>
<evidence type="ECO:0000313" key="2">
    <source>
        <dbReference type="Proteomes" id="UP000076532"/>
    </source>
</evidence>
<reference evidence="1 2" key="1">
    <citation type="journal article" date="2016" name="Mol. Biol. Evol.">
        <title>Comparative Genomics of Early-Diverging Mushroom-Forming Fungi Provides Insights into the Origins of Lignocellulose Decay Capabilities.</title>
        <authorList>
            <person name="Nagy L.G."/>
            <person name="Riley R."/>
            <person name="Tritt A."/>
            <person name="Adam C."/>
            <person name="Daum C."/>
            <person name="Floudas D."/>
            <person name="Sun H."/>
            <person name="Yadav J.S."/>
            <person name="Pangilinan J."/>
            <person name="Larsson K.H."/>
            <person name="Matsuura K."/>
            <person name="Barry K."/>
            <person name="Labutti K."/>
            <person name="Kuo R."/>
            <person name="Ohm R.A."/>
            <person name="Bhattacharya S.S."/>
            <person name="Shirouzu T."/>
            <person name="Yoshinaga Y."/>
            <person name="Martin F.M."/>
            <person name="Grigoriev I.V."/>
            <person name="Hibbett D.S."/>
        </authorList>
    </citation>
    <scope>NUCLEOTIDE SEQUENCE [LARGE SCALE GENOMIC DNA]</scope>
    <source>
        <strain evidence="1 2">CBS 109695</strain>
    </source>
</reference>
<sequence>MPDYSTSDTRNGAVVNNVGRDQLSLGTGDIIYVTHNHNYYPVHVACNHPRKPRNLRA</sequence>
<name>A0A166HMT9_9AGAM</name>
<keyword evidence="2" id="KW-1185">Reference proteome</keyword>
<evidence type="ECO:0000313" key="1">
    <source>
        <dbReference type="EMBL" id="KZP19032.1"/>
    </source>
</evidence>
<protein>
    <submittedName>
        <fullName evidence="1">Uncharacterized protein</fullName>
    </submittedName>
</protein>
<organism evidence="1 2">
    <name type="scientific">Athelia psychrophila</name>
    <dbReference type="NCBI Taxonomy" id="1759441"/>
    <lineage>
        <taxon>Eukaryota</taxon>
        <taxon>Fungi</taxon>
        <taxon>Dikarya</taxon>
        <taxon>Basidiomycota</taxon>
        <taxon>Agaricomycotina</taxon>
        <taxon>Agaricomycetes</taxon>
        <taxon>Agaricomycetidae</taxon>
        <taxon>Atheliales</taxon>
        <taxon>Atheliaceae</taxon>
        <taxon>Athelia</taxon>
    </lineage>
</organism>
<proteinExistence type="predicted"/>